<dbReference type="Proteomes" id="UP000268014">
    <property type="component" value="Unassembled WGS sequence"/>
</dbReference>
<organism evidence="3">
    <name type="scientific">Haemonchus placei</name>
    <name type="common">Barber's pole worm</name>
    <dbReference type="NCBI Taxonomy" id="6290"/>
    <lineage>
        <taxon>Eukaryota</taxon>
        <taxon>Metazoa</taxon>
        <taxon>Ecdysozoa</taxon>
        <taxon>Nematoda</taxon>
        <taxon>Chromadorea</taxon>
        <taxon>Rhabditida</taxon>
        <taxon>Rhabditina</taxon>
        <taxon>Rhabditomorpha</taxon>
        <taxon>Strongyloidea</taxon>
        <taxon>Trichostrongylidae</taxon>
        <taxon>Haemonchus</taxon>
    </lineage>
</organism>
<name>A0A0N4WPI8_HAEPC</name>
<proteinExistence type="predicted"/>
<sequence>MLREKGACGRPEVMLKEAAIRKAESLLTQTILAKEIPRWNTCEHYVHIEATLQRKGREKQTIQ</sequence>
<protein>
    <submittedName>
        <fullName evidence="3">Transposase</fullName>
    </submittedName>
</protein>
<dbReference type="AlphaFoldDB" id="A0A0N4WPI8"/>
<evidence type="ECO:0000313" key="3">
    <source>
        <dbReference type="WBParaSite" id="HPLM_0001328901-mRNA-1"/>
    </source>
</evidence>
<accession>A0A0N4WPI8</accession>
<reference evidence="3" key="1">
    <citation type="submission" date="2017-02" db="UniProtKB">
        <authorList>
            <consortium name="WormBaseParasite"/>
        </authorList>
    </citation>
    <scope>IDENTIFICATION</scope>
</reference>
<gene>
    <name evidence="1" type="ORF">HPLM_LOCUS13281</name>
</gene>
<dbReference type="EMBL" id="UZAF01018147">
    <property type="protein sequence ID" value="VDO48454.1"/>
    <property type="molecule type" value="Genomic_DNA"/>
</dbReference>
<keyword evidence="2" id="KW-1185">Reference proteome</keyword>
<reference evidence="1 2" key="2">
    <citation type="submission" date="2018-11" db="EMBL/GenBank/DDBJ databases">
        <authorList>
            <consortium name="Pathogen Informatics"/>
        </authorList>
    </citation>
    <scope>NUCLEOTIDE SEQUENCE [LARGE SCALE GENOMIC DNA]</scope>
    <source>
        <strain evidence="1 2">MHpl1</strain>
    </source>
</reference>
<evidence type="ECO:0000313" key="2">
    <source>
        <dbReference type="Proteomes" id="UP000268014"/>
    </source>
</evidence>
<evidence type="ECO:0000313" key="1">
    <source>
        <dbReference type="EMBL" id="VDO48454.1"/>
    </source>
</evidence>
<dbReference type="WBParaSite" id="HPLM_0001328901-mRNA-1">
    <property type="protein sequence ID" value="HPLM_0001328901-mRNA-1"/>
    <property type="gene ID" value="HPLM_0001328901"/>
</dbReference>